<evidence type="ECO:0000313" key="3">
    <source>
        <dbReference type="Proteomes" id="UP000292052"/>
    </source>
</evidence>
<gene>
    <name evidence="2" type="ORF">BDFB_006924</name>
</gene>
<protein>
    <submittedName>
        <fullName evidence="2">DDE Tnp 1 7 domain containing protein</fullName>
    </submittedName>
</protein>
<dbReference type="PANTHER" id="PTHR46599">
    <property type="entry name" value="PIGGYBAC TRANSPOSABLE ELEMENT-DERIVED PROTEIN 4"/>
    <property type="match status" value="1"/>
</dbReference>
<dbReference type="PANTHER" id="PTHR46599:SF6">
    <property type="entry name" value="DUAL SPECIFICITY PHOSPHATASE 26"/>
    <property type="match status" value="1"/>
</dbReference>
<dbReference type="AlphaFoldDB" id="A0A482WCI0"/>
<dbReference type="OrthoDB" id="6077919at2759"/>
<keyword evidence="3" id="KW-1185">Reference proteome</keyword>
<feature type="domain" description="PiggyBac transposable element-derived protein" evidence="1">
    <location>
        <begin position="123"/>
        <end position="195"/>
    </location>
</feature>
<name>A0A482WCI0_ASBVE</name>
<dbReference type="InterPro" id="IPR029526">
    <property type="entry name" value="PGBD"/>
</dbReference>
<dbReference type="Proteomes" id="UP000292052">
    <property type="component" value="Unassembled WGS sequence"/>
</dbReference>
<feature type="non-terminal residue" evidence="2">
    <location>
        <position position="1"/>
    </location>
</feature>
<accession>A0A482WCI0</accession>
<organism evidence="2 3">
    <name type="scientific">Asbolus verrucosus</name>
    <name type="common">Desert ironclad beetle</name>
    <dbReference type="NCBI Taxonomy" id="1661398"/>
    <lineage>
        <taxon>Eukaryota</taxon>
        <taxon>Metazoa</taxon>
        <taxon>Ecdysozoa</taxon>
        <taxon>Arthropoda</taxon>
        <taxon>Hexapoda</taxon>
        <taxon>Insecta</taxon>
        <taxon>Pterygota</taxon>
        <taxon>Neoptera</taxon>
        <taxon>Endopterygota</taxon>
        <taxon>Coleoptera</taxon>
        <taxon>Polyphaga</taxon>
        <taxon>Cucujiformia</taxon>
        <taxon>Tenebrionidae</taxon>
        <taxon>Pimeliinae</taxon>
        <taxon>Asbolus</taxon>
    </lineage>
</organism>
<comment type="caution">
    <text evidence="2">The sequence shown here is derived from an EMBL/GenBank/DDBJ whole genome shotgun (WGS) entry which is preliminary data.</text>
</comment>
<feature type="domain" description="PiggyBac transposable element-derived protein" evidence="1">
    <location>
        <begin position="2"/>
        <end position="108"/>
    </location>
</feature>
<dbReference type="EMBL" id="QDEB01005694">
    <property type="protein sequence ID" value="RZC42715.1"/>
    <property type="molecule type" value="Genomic_DNA"/>
</dbReference>
<dbReference type="STRING" id="1661398.A0A482WCI0"/>
<sequence length="217" mass="25192">EIFRLTISSSRFRFLLRCIRIDDKTTRAECAKLEKLALIRDFFSKFVENCKTGYSLSEYVTVDEKLEAFKGRCSFRQYIPSKPNKYGIKIFVLVDAKIMYTSNISSMFGFKKNSTIVSYIPKKNKNVILVSSLHHDDNIDQARGKPEIITTYNQMKCRVDVVDQLCSNYNCARSTRRWPMVVFYNILNVAGINSMVIHTCNNPNSNMKRRVFLQSCI</sequence>
<reference evidence="2 3" key="1">
    <citation type="submission" date="2017-03" db="EMBL/GenBank/DDBJ databases">
        <title>Genome of the blue death feigning beetle - Asbolus verrucosus.</title>
        <authorList>
            <person name="Rider S.D."/>
        </authorList>
    </citation>
    <scope>NUCLEOTIDE SEQUENCE [LARGE SCALE GENOMIC DNA]</scope>
    <source>
        <strain evidence="2">Butters</strain>
        <tissue evidence="2">Head and leg muscle</tissue>
    </source>
</reference>
<evidence type="ECO:0000313" key="2">
    <source>
        <dbReference type="EMBL" id="RZC42715.1"/>
    </source>
</evidence>
<proteinExistence type="predicted"/>
<dbReference type="Pfam" id="PF13843">
    <property type="entry name" value="DDE_Tnp_1_7"/>
    <property type="match status" value="2"/>
</dbReference>
<evidence type="ECO:0000259" key="1">
    <source>
        <dbReference type="Pfam" id="PF13843"/>
    </source>
</evidence>